<name>X0WCZ9_9ZZZZ</name>
<keyword evidence="1" id="KW-0677">Repeat</keyword>
<dbReference type="InterPro" id="IPR056823">
    <property type="entry name" value="TEN-like_YD-shell"/>
</dbReference>
<evidence type="ECO:0000256" key="1">
    <source>
        <dbReference type="ARBA" id="ARBA00022737"/>
    </source>
</evidence>
<sequence>TYDPELAHRYLYGPAVDQILAVEDGSGDILWGLAGHQGTIRDVVEYDGQGAVLDTHVQYDAFGGFTGATLPSVDFLFAFTGRPVDLETGLYDYRARWYDPEVGRFLTEDPAGLSADANLYRYAGNSPVIYVDPSGLCKTKSTGSGLYKAGSTGGFMAAAARMAALAPSRSVPLSARVDSVMRELVGVPGDPRYSYPSELYIEREYGYGVGAMAKEGYSVREIVAAVNNAQEMRFQEGMRRNMELYPDL</sequence>
<comment type="caution">
    <text evidence="3">The sequence shown here is derived from an EMBL/GenBank/DDBJ whole genome shotgun (WGS) entry which is preliminary data.</text>
</comment>
<dbReference type="Gene3D" id="2.180.10.10">
    <property type="entry name" value="RHS repeat-associated core"/>
    <property type="match status" value="1"/>
</dbReference>
<gene>
    <name evidence="3" type="ORF">S01H1_67914</name>
</gene>
<feature type="non-terminal residue" evidence="3">
    <location>
        <position position="1"/>
    </location>
</feature>
<dbReference type="PRINTS" id="PR00394">
    <property type="entry name" value="RHSPROTEIN"/>
</dbReference>
<feature type="domain" description="Teneurin-like YD-shell" evidence="2">
    <location>
        <begin position="25"/>
        <end position="128"/>
    </location>
</feature>
<dbReference type="PANTHER" id="PTHR32305">
    <property type="match status" value="1"/>
</dbReference>
<feature type="non-terminal residue" evidence="3">
    <location>
        <position position="248"/>
    </location>
</feature>
<dbReference type="Pfam" id="PF25023">
    <property type="entry name" value="TEN_YD-shell"/>
    <property type="match status" value="1"/>
</dbReference>
<dbReference type="EMBL" id="BARS01045005">
    <property type="protein sequence ID" value="GAG28854.1"/>
    <property type="molecule type" value="Genomic_DNA"/>
</dbReference>
<dbReference type="InterPro" id="IPR022385">
    <property type="entry name" value="Rhs_assc_core"/>
</dbReference>
<dbReference type="NCBIfam" id="TIGR03696">
    <property type="entry name" value="Rhs_assc_core"/>
    <property type="match status" value="1"/>
</dbReference>
<reference evidence="3" key="1">
    <citation type="journal article" date="2014" name="Front. Microbiol.">
        <title>High frequency of phylogenetically diverse reductive dehalogenase-homologous genes in deep subseafloor sedimentary metagenomes.</title>
        <authorList>
            <person name="Kawai M."/>
            <person name="Futagami T."/>
            <person name="Toyoda A."/>
            <person name="Takaki Y."/>
            <person name="Nishi S."/>
            <person name="Hori S."/>
            <person name="Arai W."/>
            <person name="Tsubouchi T."/>
            <person name="Morono Y."/>
            <person name="Uchiyama I."/>
            <person name="Ito T."/>
            <person name="Fujiyama A."/>
            <person name="Inagaki F."/>
            <person name="Takami H."/>
        </authorList>
    </citation>
    <scope>NUCLEOTIDE SEQUENCE</scope>
    <source>
        <strain evidence="3">Expedition CK06-06</strain>
    </source>
</reference>
<evidence type="ECO:0000313" key="3">
    <source>
        <dbReference type="EMBL" id="GAG28854.1"/>
    </source>
</evidence>
<protein>
    <recommendedName>
        <fullName evidence="2">Teneurin-like YD-shell domain-containing protein</fullName>
    </recommendedName>
</protein>
<evidence type="ECO:0000259" key="2">
    <source>
        <dbReference type="Pfam" id="PF25023"/>
    </source>
</evidence>
<proteinExistence type="predicted"/>
<organism evidence="3">
    <name type="scientific">marine sediment metagenome</name>
    <dbReference type="NCBI Taxonomy" id="412755"/>
    <lineage>
        <taxon>unclassified sequences</taxon>
        <taxon>metagenomes</taxon>
        <taxon>ecological metagenomes</taxon>
    </lineage>
</organism>
<accession>X0WCZ9</accession>
<dbReference type="InterPro" id="IPR050708">
    <property type="entry name" value="T6SS_VgrG/RHS"/>
</dbReference>
<dbReference type="PANTHER" id="PTHR32305:SF15">
    <property type="entry name" value="PROTEIN RHSA-RELATED"/>
    <property type="match status" value="1"/>
</dbReference>
<dbReference type="AlphaFoldDB" id="X0WCZ9"/>